<protein>
    <submittedName>
        <fullName evidence="2">Uncharacterized protein</fullName>
    </submittedName>
</protein>
<name>A0A7R9R0W1_9ACAR</name>
<evidence type="ECO:0000313" key="2">
    <source>
        <dbReference type="EMBL" id="CAD7664291.1"/>
    </source>
</evidence>
<feature type="non-terminal residue" evidence="2">
    <location>
        <position position="85"/>
    </location>
</feature>
<feature type="chain" id="PRO_5036403869" evidence="1">
    <location>
        <begin position="17"/>
        <end position="85"/>
    </location>
</feature>
<dbReference type="EMBL" id="OC952207">
    <property type="protein sequence ID" value="CAD7664291.1"/>
    <property type="molecule type" value="Genomic_DNA"/>
</dbReference>
<dbReference type="Proteomes" id="UP000728032">
    <property type="component" value="Unassembled WGS sequence"/>
</dbReference>
<organism evidence="2">
    <name type="scientific">Oppiella nova</name>
    <dbReference type="NCBI Taxonomy" id="334625"/>
    <lineage>
        <taxon>Eukaryota</taxon>
        <taxon>Metazoa</taxon>
        <taxon>Ecdysozoa</taxon>
        <taxon>Arthropoda</taxon>
        <taxon>Chelicerata</taxon>
        <taxon>Arachnida</taxon>
        <taxon>Acari</taxon>
        <taxon>Acariformes</taxon>
        <taxon>Sarcoptiformes</taxon>
        <taxon>Oribatida</taxon>
        <taxon>Brachypylina</taxon>
        <taxon>Oppioidea</taxon>
        <taxon>Oppiidae</taxon>
        <taxon>Oppiella</taxon>
    </lineage>
</organism>
<feature type="signal peptide" evidence="1">
    <location>
        <begin position="1"/>
        <end position="16"/>
    </location>
</feature>
<accession>A0A7R9R0W1</accession>
<keyword evidence="1" id="KW-0732">Signal</keyword>
<evidence type="ECO:0000256" key="1">
    <source>
        <dbReference type="SAM" id="SignalP"/>
    </source>
</evidence>
<dbReference type="AlphaFoldDB" id="A0A7R9R0W1"/>
<dbReference type="OrthoDB" id="10466743at2759"/>
<dbReference type="EMBL" id="CAJPVJ010037382">
    <property type="protein sequence ID" value="CAG2181428.1"/>
    <property type="molecule type" value="Genomic_DNA"/>
</dbReference>
<sequence>MKLYIILCSIILSCFGTAIEGHLCGGDADCQNNDCCAIDIRNPLPYGNCTKIFELDEICNTKSAYCGCDKGLKCAYHQSGYQVCQ</sequence>
<reference evidence="2" key="1">
    <citation type="submission" date="2020-11" db="EMBL/GenBank/DDBJ databases">
        <authorList>
            <person name="Tran Van P."/>
        </authorList>
    </citation>
    <scope>NUCLEOTIDE SEQUENCE</scope>
</reference>
<proteinExistence type="predicted"/>
<evidence type="ECO:0000313" key="3">
    <source>
        <dbReference type="Proteomes" id="UP000728032"/>
    </source>
</evidence>
<gene>
    <name evidence="2" type="ORF">ONB1V03_LOCUS20849</name>
</gene>
<keyword evidence="3" id="KW-1185">Reference proteome</keyword>